<gene>
    <name evidence="2" type="ORF">PDM29_16335</name>
</gene>
<protein>
    <submittedName>
        <fullName evidence="2">Uncharacterized protein</fullName>
    </submittedName>
</protein>
<proteinExistence type="predicted"/>
<feature type="region of interest" description="Disordered" evidence="1">
    <location>
        <begin position="142"/>
        <end position="171"/>
    </location>
</feature>
<organism evidence="2 3">
    <name type="scientific">Stenotrophomonas oahuensis</name>
    <dbReference type="NCBI Taxonomy" id="3003271"/>
    <lineage>
        <taxon>Bacteria</taxon>
        <taxon>Pseudomonadati</taxon>
        <taxon>Pseudomonadota</taxon>
        <taxon>Gammaproteobacteria</taxon>
        <taxon>Lysobacterales</taxon>
        <taxon>Lysobacteraceae</taxon>
        <taxon>Stenotrophomonas</taxon>
    </lineage>
</organism>
<reference evidence="2 3" key="1">
    <citation type="submission" date="2022-12" db="EMBL/GenBank/DDBJ databases">
        <title>Two new species, Stenotrophomonas aracearum and Stenotrophomonas oahuensis, isolated from Anthurium (Araceae family) in Hawaii.</title>
        <authorList>
            <person name="Chunag S.C."/>
            <person name="Dobhal S."/>
            <person name="Alvarez A."/>
            <person name="Arif M."/>
        </authorList>
    </citation>
    <scope>NUCLEOTIDE SEQUENCE [LARGE SCALE GENOMIC DNA]</scope>
    <source>
        <strain evidence="2 3">A5586</strain>
    </source>
</reference>
<evidence type="ECO:0000313" key="3">
    <source>
        <dbReference type="Proteomes" id="UP001302072"/>
    </source>
</evidence>
<accession>A0ABY9YNU4</accession>
<keyword evidence="3" id="KW-1185">Reference proteome</keyword>
<evidence type="ECO:0000313" key="2">
    <source>
        <dbReference type="EMBL" id="WNH51893.1"/>
    </source>
</evidence>
<feature type="compositionally biased region" description="Pro residues" evidence="1">
    <location>
        <begin position="161"/>
        <end position="171"/>
    </location>
</feature>
<dbReference type="Proteomes" id="UP001302072">
    <property type="component" value="Chromosome"/>
</dbReference>
<sequence length="171" mass="19320">MHQSRFRHFFSPFSGAKRAGCPDQSPLMFRILEQGSHFLNAESVTSIFSTVKYENPAKNRDFHFVGTRRNVRFGFSDPYLSQNIVHPSVGRVVNTTPSSGEIHHTLYSGTVANLPTLLAFPARRLFLKLEIEHVKQLGHDALQERSRQRRHPAVSALPLLQQPPSPPCPQP</sequence>
<dbReference type="EMBL" id="CP115541">
    <property type="protein sequence ID" value="WNH51893.1"/>
    <property type="molecule type" value="Genomic_DNA"/>
</dbReference>
<name>A0ABY9YNU4_9GAMM</name>
<evidence type="ECO:0000256" key="1">
    <source>
        <dbReference type="SAM" id="MobiDB-lite"/>
    </source>
</evidence>
<dbReference type="RefSeq" id="WP_311191110.1">
    <property type="nucleotide sequence ID" value="NZ_CP115541.1"/>
</dbReference>